<dbReference type="AlphaFoldDB" id="A0A2T9X1W3"/>
<gene>
    <name evidence="1" type="ORF">DDW13_08900</name>
</gene>
<comment type="caution">
    <text evidence="1">The sequence shown here is derived from an EMBL/GenBank/DDBJ whole genome shotgun (WGS) entry which is preliminary data.</text>
</comment>
<evidence type="ECO:0000313" key="2">
    <source>
        <dbReference type="Proteomes" id="UP000245638"/>
    </source>
</evidence>
<dbReference type="Proteomes" id="UP000245638">
    <property type="component" value="Unassembled WGS sequence"/>
</dbReference>
<evidence type="ECO:0000313" key="1">
    <source>
        <dbReference type="EMBL" id="PVU74074.1"/>
    </source>
</evidence>
<name>A0A2T9X1W3_9CREN</name>
<sequence length="118" mass="13698">MFEDLLKAVNYLNDGKILEAGEYLVELAKNNDANEDIIKISSEIEKELRELKEESWISEIDSKFRDQIISVLEDNIRCRKELIRVLSLSLLEKLSKGNELILNMIRNPHAESNPHTFI</sequence>
<reference evidence="1 2" key="1">
    <citation type="journal article" date="2015" name="Appl. Environ. Microbiol.">
        <title>Nanoarchaeota, Their Sulfolobales Host, and Nanoarchaeota Virus Distribution across Yellowstone National Park Hot Springs.</title>
        <authorList>
            <person name="Munson-McGee J.H."/>
            <person name="Field E.K."/>
            <person name="Bateson M."/>
            <person name="Rooney C."/>
            <person name="Stepanauskas R."/>
            <person name="Young M.J."/>
        </authorList>
    </citation>
    <scope>NUCLEOTIDE SEQUENCE [LARGE SCALE GENOMIC DNA]</scope>
    <source>
        <strain evidence="1">SCGC AC-742_N10</strain>
    </source>
</reference>
<dbReference type="EMBL" id="QEFD01000234">
    <property type="protein sequence ID" value="PVU74074.1"/>
    <property type="molecule type" value="Genomic_DNA"/>
</dbReference>
<accession>A0A2T9X1W3</accession>
<proteinExistence type="predicted"/>
<protein>
    <submittedName>
        <fullName evidence="1">Uncharacterized protein</fullName>
    </submittedName>
</protein>
<organism evidence="1 2">
    <name type="scientific">Acidianus hospitalis</name>
    <dbReference type="NCBI Taxonomy" id="563177"/>
    <lineage>
        <taxon>Archaea</taxon>
        <taxon>Thermoproteota</taxon>
        <taxon>Thermoprotei</taxon>
        <taxon>Sulfolobales</taxon>
        <taxon>Sulfolobaceae</taxon>
        <taxon>Acidianus</taxon>
    </lineage>
</organism>